<proteinExistence type="predicted"/>
<protein>
    <submittedName>
        <fullName evidence="7">Integral membrane protein</fullName>
    </submittedName>
</protein>
<evidence type="ECO:0000256" key="4">
    <source>
        <dbReference type="ARBA" id="ARBA00023136"/>
    </source>
</evidence>
<keyword evidence="2 5" id="KW-0812">Transmembrane</keyword>
<keyword evidence="3 5" id="KW-1133">Transmembrane helix</keyword>
<dbReference type="SUPFAM" id="SSF90123">
    <property type="entry name" value="ABC transporter transmembrane region"/>
    <property type="match status" value="1"/>
</dbReference>
<evidence type="ECO:0000256" key="1">
    <source>
        <dbReference type="ARBA" id="ARBA00004651"/>
    </source>
</evidence>
<accession>A0A378WD28</accession>
<dbReference type="GO" id="GO:0005886">
    <property type="term" value="C:plasma membrane"/>
    <property type="evidence" value="ECO:0007669"/>
    <property type="project" value="UniProtKB-SubCell"/>
</dbReference>
<dbReference type="Proteomes" id="UP000254176">
    <property type="component" value="Unassembled WGS sequence"/>
</dbReference>
<dbReference type="InterPro" id="IPR011527">
    <property type="entry name" value="ABC1_TM_dom"/>
</dbReference>
<feature type="transmembrane region" description="Helical" evidence="5">
    <location>
        <begin position="76"/>
        <end position="99"/>
    </location>
</feature>
<evidence type="ECO:0000313" key="7">
    <source>
        <dbReference type="EMBL" id="SUA30084.1"/>
    </source>
</evidence>
<keyword evidence="4 5" id="KW-0472">Membrane</keyword>
<evidence type="ECO:0000256" key="3">
    <source>
        <dbReference type="ARBA" id="ARBA00022989"/>
    </source>
</evidence>
<dbReference type="GO" id="GO:0140359">
    <property type="term" value="F:ABC-type transporter activity"/>
    <property type="evidence" value="ECO:0007669"/>
    <property type="project" value="InterPro"/>
</dbReference>
<dbReference type="AlphaFoldDB" id="A0A378WD28"/>
<gene>
    <name evidence="7" type="ORF">NCTC8554_02131</name>
</gene>
<evidence type="ECO:0000256" key="2">
    <source>
        <dbReference type="ARBA" id="ARBA00022692"/>
    </source>
</evidence>
<organism evidence="7 8">
    <name type="scientific">Neisseria meningitidis</name>
    <dbReference type="NCBI Taxonomy" id="487"/>
    <lineage>
        <taxon>Bacteria</taxon>
        <taxon>Pseudomonadati</taxon>
        <taxon>Pseudomonadota</taxon>
        <taxon>Betaproteobacteria</taxon>
        <taxon>Neisseriales</taxon>
        <taxon>Neisseriaceae</taxon>
        <taxon>Neisseria</taxon>
    </lineage>
</organism>
<dbReference type="GO" id="GO:0005524">
    <property type="term" value="F:ATP binding"/>
    <property type="evidence" value="ECO:0007669"/>
    <property type="project" value="InterPro"/>
</dbReference>
<reference evidence="7 8" key="1">
    <citation type="submission" date="2018-06" db="EMBL/GenBank/DDBJ databases">
        <authorList>
            <consortium name="Pathogen Informatics"/>
            <person name="Doyle S."/>
        </authorList>
    </citation>
    <scope>NUCLEOTIDE SEQUENCE [LARGE SCALE GENOMIC DNA]</scope>
    <source>
        <strain evidence="7 8">NCTC8554</strain>
    </source>
</reference>
<evidence type="ECO:0000256" key="5">
    <source>
        <dbReference type="SAM" id="Phobius"/>
    </source>
</evidence>
<comment type="subcellular location">
    <subcellularLocation>
        <location evidence="1">Cell membrane</location>
        <topology evidence="1">Multi-pass membrane protein</topology>
    </subcellularLocation>
</comment>
<evidence type="ECO:0000259" key="6">
    <source>
        <dbReference type="Pfam" id="PF13748"/>
    </source>
</evidence>
<sequence length="153" mass="17402">MLLVLEFWVGVSAVGILALFLWLLPRFAAISENLYFRLKNSLERDNHFIRKGDERQLDRHYGLLARLRVLISNREAFGYLCVGTAMGILFGFAFVMMTLKGYSSAGHVYSVGTYLWMFAMSLDDVPRLVEQYSNLKDIGQRIGGLERNIKAGT</sequence>
<dbReference type="InterPro" id="IPR036640">
    <property type="entry name" value="ABC1_TM_sf"/>
</dbReference>
<name>A0A378WD28_NEIME</name>
<dbReference type="Pfam" id="PF13748">
    <property type="entry name" value="ABC_membrane_3"/>
    <property type="match status" value="1"/>
</dbReference>
<feature type="transmembrane region" description="Helical" evidence="5">
    <location>
        <begin position="6"/>
        <end position="24"/>
    </location>
</feature>
<evidence type="ECO:0000313" key="8">
    <source>
        <dbReference type="Proteomes" id="UP000254176"/>
    </source>
</evidence>
<dbReference type="EMBL" id="UGRP01000002">
    <property type="protein sequence ID" value="SUA30084.1"/>
    <property type="molecule type" value="Genomic_DNA"/>
</dbReference>
<feature type="domain" description="ABC transmembrane type-1" evidence="6">
    <location>
        <begin position="1"/>
        <end position="106"/>
    </location>
</feature>